<organism evidence="2 3">
    <name type="scientific">Glaciibacter psychrotolerans</name>
    <dbReference type="NCBI Taxonomy" id="670054"/>
    <lineage>
        <taxon>Bacteria</taxon>
        <taxon>Bacillati</taxon>
        <taxon>Actinomycetota</taxon>
        <taxon>Actinomycetes</taxon>
        <taxon>Micrococcales</taxon>
        <taxon>Microbacteriaceae</taxon>
        <taxon>Glaciibacter</taxon>
    </lineage>
</organism>
<evidence type="ECO:0000313" key="2">
    <source>
        <dbReference type="EMBL" id="NYJ19381.1"/>
    </source>
</evidence>
<dbReference type="AlphaFoldDB" id="A0A7Z0EDD4"/>
<gene>
    <name evidence="2" type="ORF">HNR05_001172</name>
</gene>
<name>A0A7Z0EDD4_9MICO</name>
<accession>A0A7Z0EDD4</accession>
<keyword evidence="3" id="KW-1185">Reference proteome</keyword>
<protein>
    <submittedName>
        <fullName evidence="2">NAD dependent epimerase/dehydratase family enzyme</fullName>
    </submittedName>
</protein>
<proteinExistence type="predicted"/>
<evidence type="ECO:0000259" key="1">
    <source>
        <dbReference type="Pfam" id="PF08338"/>
    </source>
</evidence>
<evidence type="ECO:0000313" key="3">
    <source>
        <dbReference type="Proteomes" id="UP000537260"/>
    </source>
</evidence>
<reference evidence="2 3" key="1">
    <citation type="submission" date="2020-07" db="EMBL/GenBank/DDBJ databases">
        <title>Sequencing the genomes of 1000 actinobacteria strains.</title>
        <authorList>
            <person name="Klenk H.-P."/>
        </authorList>
    </citation>
    <scope>NUCLEOTIDE SEQUENCE [LARGE SCALE GENOMIC DNA]</scope>
    <source>
        <strain evidence="2 3">LI1</strain>
    </source>
</reference>
<dbReference type="Pfam" id="PF08338">
    <property type="entry name" value="DUF1731"/>
    <property type="match status" value="1"/>
</dbReference>
<dbReference type="InterPro" id="IPR013549">
    <property type="entry name" value="DUF1731"/>
</dbReference>
<feature type="domain" description="DUF1731" evidence="1">
    <location>
        <begin position="17"/>
        <end position="66"/>
    </location>
</feature>
<dbReference type="Gene3D" id="3.40.50.720">
    <property type="entry name" value="NAD(P)-binding Rossmann-like Domain"/>
    <property type="match status" value="1"/>
</dbReference>
<sequence length="79" mass="8868">MMASLRRAVGASFGLPMPRWMLEIGSVAIRTETELVLKSRWVLPDRVLRDGYIFAHPDLEPALVDIVHTRNLPNTPVSS</sequence>
<dbReference type="EMBL" id="JACCFM010000001">
    <property type="protein sequence ID" value="NYJ19381.1"/>
    <property type="molecule type" value="Genomic_DNA"/>
</dbReference>
<dbReference type="Proteomes" id="UP000537260">
    <property type="component" value="Unassembled WGS sequence"/>
</dbReference>
<comment type="caution">
    <text evidence="2">The sequence shown here is derived from an EMBL/GenBank/DDBJ whole genome shotgun (WGS) entry which is preliminary data.</text>
</comment>